<dbReference type="Proteomes" id="UP001159363">
    <property type="component" value="Chromosome 10"/>
</dbReference>
<organism evidence="1 2">
    <name type="scientific">Dryococelus australis</name>
    <dbReference type="NCBI Taxonomy" id="614101"/>
    <lineage>
        <taxon>Eukaryota</taxon>
        <taxon>Metazoa</taxon>
        <taxon>Ecdysozoa</taxon>
        <taxon>Arthropoda</taxon>
        <taxon>Hexapoda</taxon>
        <taxon>Insecta</taxon>
        <taxon>Pterygota</taxon>
        <taxon>Neoptera</taxon>
        <taxon>Polyneoptera</taxon>
        <taxon>Phasmatodea</taxon>
        <taxon>Verophasmatodea</taxon>
        <taxon>Anareolatae</taxon>
        <taxon>Phasmatidae</taxon>
        <taxon>Eurycanthinae</taxon>
        <taxon>Dryococelus</taxon>
    </lineage>
</organism>
<proteinExistence type="predicted"/>
<dbReference type="EMBL" id="JARBHB010000011">
    <property type="protein sequence ID" value="KAJ8873359.1"/>
    <property type="molecule type" value="Genomic_DNA"/>
</dbReference>
<keyword evidence="2" id="KW-1185">Reference proteome</keyword>
<protein>
    <submittedName>
        <fullName evidence="1">Uncharacterized protein</fullName>
    </submittedName>
</protein>
<accession>A0ABQ9GMX5</accession>
<sequence>MPLVGGFSMGSPTFHALSFRRCSILTSITLIGSQDLTESYLAAAVSVRLSAQWPWGRGGRAISLLASQKGDPDSIPRRVTPDFRTWESCRTIPFAGAFSRGSLAFSVLSIPALLRTHLNHPHRLSRPRC</sequence>
<evidence type="ECO:0000313" key="2">
    <source>
        <dbReference type="Proteomes" id="UP001159363"/>
    </source>
</evidence>
<reference evidence="1 2" key="1">
    <citation type="submission" date="2023-02" db="EMBL/GenBank/DDBJ databases">
        <title>LHISI_Scaffold_Assembly.</title>
        <authorList>
            <person name="Stuart O.P."/>
            <person name="Cleave R."/>
            <person name="Magrath M.J.L."/>
            <person name="Mikheyev A.S."/>
        </authorList>
    </citation>
    <scope>NUCLEOTIDE SEQUENCE [LARGE SCALE GENOMIC DNA]</scope>
    <source>
        <strain evidence="1">Daus_M_001</strain>
        <tissue evidence="1">Leg muscle</tissue>
    </source>
</reference>
<name>A0ABQ9GMX5_9NEOP</name>
<evidence type="ECO:0000313" key="1">
    <source>
        <dbReference type="EMBL" id="KAJ8873359.1"/>
    </source>
</evidence>
<gene>
    <name evidence="1" type="ORF">PR048_026993</name>
</gene>
<comment type="caution">
    <text evidence="1">The sequence shown here is derived from an EMBL/GenBank/DDBJ whole genome shotgun (WGS) entry which is preliminary data.</text>
</comment>